<dbReference type="InterPro" id="IPR001940">
    <property type="entry name" value="Peptidase_S1C"/>
</dbReference>
<dbReference type="SMART" id="SM00228">
    <property type="entry name" value="PDZ"/>
    <property type="match status" value="1"/>
</dbReference>
<dbReference type="Gene3D" id="2.40.10.120">
    <property type="match status" value="1"/>
</dbReference>
<dbReference type="InterPro" id="IPR036034">
    <property type="entry name" value="PDZ_sf"/>
</dbReference>
<dbReference type="PROSITE" id="PS50106">
    <property type="entry name" value="PDZ"/>
    <property type="match status" value="1"/>
</dbReference>
<dbReference type="GO" id="GO:0004252">
    <property type="term" value="F:serine-type endopeptidase activity"/>
    <property type="evidence" value="ECO:0007669"/>
    <property type="project" value="InterPro"/>
</dbReference>
<dbReference type="SUPFAM" id="SSF50156">
    <property type="entry name" value="PDZ domain-like"/>
    <property type="match status" value="1"/>
</dbReference>
<evidence type="ECO:0000259" key="3">
    <source>
        <dbReference type="PROSITE" id="PS50106"/>
    </source>
</evidence>
<dbReference type="Pfam" id="PF13365">
    <property type="entry name" value="Trypsin_2"/>
    <property type="match status" value="1"/>
</dbReference>
<evidence type="ECO:0000256" key="2">
    <source>
        <dbReference type="ARBA" id="ARBA00022801"/>
    </source>
</evidence>
<proteinExistence type="predicted"/>
<dbReference type="Pfam" id="PF13180">
    <property type="entry name" value="PDZ_2"/>
    <property type="match status" value="1"/>
</dbReference>
<keyword evidence="1" id="KW-0645">Protease</keyword>
<dbReference type="EMBL" id="UINC01010861">
    <property type="protein sequence ID" value="SVA48156.1"/>
    <property type="molecule type" value="Genomic_DNA"/>
</dbReference>
<dbReference type="SUPFAM" id="SSF50494">
    <property type="entry name" value="Trypsin-like serine proteases"/>
    <property type="match status" value="1"/>
</dbReference>
<keyword evidence="2" id="KW-0378">Hydrolase</keyword>
<feature type="domain" description="PDZ" evidence="3">
    <location>
        <begin position="231"/>
        <end position="322"/>
    </location>
</feature>
<dbReference type="PANTHER" id="PTHR43343">
    <property type="entry name" value="PEPTIDASE S12"/>
    <property type="match status" value="1"/>
</dbReference>
<protein>
    <recommendedName>
        <fullName evidence="3">PDZ domain-containing protein</fullName>
    </recommendedName>
</protein>
<reference evidence="4" key="1">
    <citation type="submission" date="2018-05" db="EMBL/GenBank/DDBJ databases">
        <authorList>
            <person name="Lanie J.A."/>
            <person name="Ng W.-L."/>
            <person name="Kazmierczak K.M."/>
            <person name="Andrzejewski T.M."/>
            <person name="Davidsen T.M."/>
            <person name="Wayne K.J."/>
            <person name="Tettelin H."/>
            <person name="Glass J.I."/>
            <person name="Rusch D."/>
            <person name="Podicherti R."/>
            <person name="Tsui H.-C.T."/>
            <person name="Winkler M.E."/>
        </authorList>
    </citation>
    <scope>NUCLEOTIDE SEQUENCE</scope>
</reference>
<dbReference type="InterPro" id="IPR001478">
    <property type="entry name" value="PDZ"/>
</dbReference>
<name>A0A381W6H8_9ZZZZ</name>
<dbReference type="PRINTS" id="PR00834">
    <property type="entry name" value="PROTEASES2C"/>
</dbReference>
<dbReference type="PANTHER" id="PTHR43343:SF3">
    <property type="entry name" value="PROTEASE DO-LIKE 8, CHLOROPLASTIC"/>
    <property type="match status" value="1"/>
</dbReference>
<organism evidence="4">
    <name type="scientific">marine metagenome</name>
    <dbReference type="NCBI Taxonomy" id="408172"/>
    <lineage>
        <taxon>unclassified sequences</taxon>
        <taxon>metagenomes</taxon>
        <taxon>ecological metagenomes</taxon>
    </lineage>
</organism>
<dbReference type="AlphaFoldDB" id="A0A381W6H8"/>
<dbReference type="InterPro" id="IPR009003">
    <property type="entry name" value="Peptidase_S1_PA"/>
</dbReference>
<accession>A0A381W6H8</accession>
<evidence type="ECO:0000256" key="1">
    <source>
        <dbReference type="ARBA" id="ARBA00022670"/>
    </source>
</evidence>
<dbReference type="GO" id="GO:0006508">
    <property type="term" value="P:proteolysis"/>
    <property type="evidence" value="ECO:0007669"/>
    <property type="project" value="UniProtKB-KW"/>
</dbReference>
<dbReference type="InterPro" id="IPR051201">
    <property type="entry name" value="Chloro_Bact_Ser_Proteases"/>
</dbReference>
<feature type="non-terminal residue" evidence="4">
    <location>
        <position position="1"/>
    </location>
</feature>
<dbReference type="Gene3D" id="2.30.42.10">
    <property type="match status" value="1"/>
</dbReference>
<sequence length="336" mass="36586">LIKLQEAFVRNAKAIKPSVVSINKVKEIVEKSSWYQIDPNNHSMPWYLKVKAWVSSYISGRKYLVESVGSGIILDSDGYILTNYHIIQGLDRILIKLLNGREYFGRVLGYDSQTDLAVLKISTLRKLPEPKFGHSTNVKVGEWVMAIGNPYGLEGTVTVGIISGKGRTHLGETHFESLIQIDASINPGNSGGPLINLDGNIIGINTGVASIGSGVGFSIPVETALKIANQIVQNGKVTRGWLGVGFQNLTPELASSLKFKNTDGVLVNSVELEASNQEGGIKRGDIIIQFDGKPVSSKKYLQKMVTNAEIGRVVSLKVFRDGKEKLLEIRVGKLVS</sequence>
<gene>
    <name evidence="4" type="ORF">METZ01_LOCUS101010</name>
</gene>
<evidence type="ECO:0000313" key="4">
    <source>
        <dbReference type="EMBL" id="SVA48156.1"/>
    </source>
</evidence>